<accession>A0A0D0BZ98</accession>
<dbReference type="Proteomes" id="UP000054485">
    <property type="component" value="Unassembled WGS sequence"/>
</dbReference>
<dbReference type="InParanoid" id="A0A0D0BZ98"/>
<evidence type="ECO:0000313" key="1">
    <source>
        <dbReference type="EMBL" id="KIK48108.1"/>
    </source>
</evidence>
<evidence type="ECO:0000313" key="2">
    <source>
        <dbReference type="Proteomes" id="UP000054485"/>
    </source>
</evidence>
<dbReference type="EMBL" id="KN835140">
    <property type="protein sequence ID" value="KIK48108.1"/>
    <property type="molecule type" value="Genomic_DNA"/>
</dbReference>
<proteinExistence type="predicted"/>
<protein>
    <submittedName>
        <fullName evidence="1">Uncharacterized protein</fullName>
    </submittedName>
</protein>
<dbReference type="HOGENOM" id="CLU_2980679_0_0_1"/>
<dbReference type="AlphaFoldDB" id="A0A0D0BZ98"/>
<keyword evidence="2" id="KW-1185">Reference proteome</keyword>
<reference evidence="2" key="2">
    <citation type="submission" date="2015-01" db="EMBL/GenBank/DDBJ databases">
        <title>Evolutionary Origins and Diversification of the Mycorrhizal Mutualists.</title>
        <authorList>
            <consortium name="DOE Joint Genome Institute"/>
            <consortium name="Mycorrhizal Genomics Consortium"/>
            <person name="Kohler A."/>
            <person name="Kuo A."/>
            <person name="Nagy L.G."/>
            <person name="Floudas D."/>
            <person name="Copeland A."/>
            <person name="Barry K.W."/>
            <person name="Cichocki N."/>
            <person name="Veneault-Fourrey C."/>
            <person name="LaButti K."/>
            <person name="Lindquist E.A."/>
            <person name="Lipzen A."/>
            <person name="Lundell T."/>
            <person name="Morin E."/>
            <person name="Murat C."/>
            <person name="Riley R."/>
            <person name="Ohm R."/>
            <person name="Sun H."/>
            <person name="Tunlid A."/>
            <person name="Henrissat B."/>
            <person name="Grigoriev I.V."/>
            <person name="Hibbett D.S."/>
            <person name="Martin F."/>
        </authorList>
    </citation>
    <scope>NUCLEOTIDE SEQUENCE [LARGE SCALE GENOMIC DNA]</scope>
    <source>
        <strain evidence="2">UH-Slu-Lm8-n1</strain>
    </source>
</reference>
<gene>
    <name evidence="1" type="ORF">CY34DRAFT_729238</name>
</gene>
<sequence>MEYRENRLPLKCPTHIDKSFQNRLMSSSGDPELRTSIEDVKINNNFEKFYLTFSTPVV</sequence>
<reference evidence="1 2" key="1">
    <citation type="submission" date="2014-04" db="EMBL/GenBank/DDBJ databases">
        <authorList>
            <consortium name="DOE Joint Genome Institute"/>
            <person name="Kuo A."/>
            <person name="Ruytinx J."/>
            <person name="Rineau F."/>
            <person name="Colpaert J."/>
            <person name="Kohler A."/>
            <person name="Nagy L.G."/>
            <person name="Floudas D."/>
            <person name="Copeland A."/>
            <person name="Barry K.W."/>
            <person name="Cichocki N."/>
            <person name="Veneault-Fourrey C."/>
            <person name="LaButti K."/>
            <person name="Lindquist E.A."/>
            <person name="Lipzen A."/>
            <person name="Lundell T."/>
            <person name="Morin E."/>
            <person name="Murat C."/>
            <person name="Sun H."/>
            <person name="Tunlid A."/>
            <person name="Henrissat B."/>
            <person name="Grigoriev I.V."/>
            <person name="Hibbett D.S."/>
            <person name="Martin F."/>
            <person name="Nordberg H.P."/>
            <person name="Cantor M.N."/>
            <person name="Hua S.X."/>
        </authorList>
    </citation>
    <scope>NUCLEOTIDE SEQUENCE [LARGE SCALE GENOMIC DNA]</scope>
    <source>
        <strain evidence="1 2">UH-Slu-Lm8-n1</strain>
    </source>
</reference>
<organism evidence="1 2">
    <name type="scientific">Suillus luteus UH-Slu-Lm8-n1</name>
    <dbReference type="NCBI Taxonomy" id="930992"/>
    <lineage>
        <taxon>Eukaryota</taxon>
        <taxon>Fungi</taxon>
        <taxon>Dikarya</taxon>
        <taxon>Basidiomycota</taxon>
        <taxon>Agaricomycotina</taxon>
        <taxon>Agaricomycetes</taxon>
        <taxon>Agaricomycetidae</taxon>
        <taxon>Boletales</taxon>
        <taxon>Suillineae</taxon>
        <taxon>Suillaceae</taxon>
        <taxon>Suillus</taxon>
    </lineage>
</organism>
<name>A0A0D0BZ98_9AGAM</name>